<dbReference type="InterPro" id="IPR029058">
    <property type="entry name" value="AB_hydrolase_fold"/>
</dbReference>
<keyword evidence="1" id="KW-0472">Membrane</keyword>
<reference evidence="2 3" key="1">
    <citation type="submission" date="2023-12" db="EMBL/GenBank/DDBJ databases">
        <title>Baltic Sea Cyanobacteria.</title>
        <authorList>
            <person name="Delbaje E."/>
            <person name="Fewer D.P."/>
            <person name="Shishido T.K."/>
        </authorList>
    </citation>
    <scope>NUCLEOTIDE SEQUENCE [LARGE SCALE GENOMIC DNA]</scope>
    <source>
        <strain evidence="2 3">UHCC 0370</strain>
    </source>
</reference>
<evidence type="ECO:0000256" key="1">
    <source>
        <dbReference type="SAM" id="Phobius"/>
    </source>
</evidence>
<dbReference type="InterPro" id="IPR013783">
    <property type="entry name" value="Ig-like_fold"/>
</dbReference>
<proteinExistence type="predicted"/>
<feature type="transmembrane region" description="Helical" evidence="1">
    <location>
        <begin position="16"/>
        <end position="39"/>
    </location>
</feature>
<name>A0ABU5TLK6_9CYAN</name>
<comment type="caution">
    <text evidence="2">The sequence shown here is derived from an EMBL/GenBank/DDBJ whole genome shotgun (WGS) entry which is preliminary data.</text>
</comment>
<dbReference type="Gene3D" id="2.60.40.10">
    <property type="entry name" value="Immunoglobulins"/>
    <property type="match status" value="1"/>
</dbReference>
<dbReference type="SUPFAM" id="SSF53474">
    <property type="entry name" value="alpha/beta-Hydrolases"/>
    <property type="match status" value="1"/>
</dbReference>
<keyword evidence="1" id="KW-1133">Transmembrane helix</keyword>
<keyword evidence="3" id="KW-1185">Reference proteome</keyword>
<dbReference type="Gene3D" id="3.40.50.1820">
    <property type="entry name" value="alpha/beta hydrolase"/>
    <property type="match status" value="1"/>
</dbReference>
<accession>A0ABU5TLK6</accession>
<organism evidence="2 3">
    <name type="scientific">Pseudanabaena galeata UHCC 0370</name>
    <dbReference type="NCBI Taxonomy" id="3110310"/>
    <lineage>
        <taxon>Bacteria</taxon>
        <taxon>Bacillati</taxon>
        <taxon>Cyanobacteriota</taxon>
        <taxon>Cyanophyceae</taxon>
        <taxon>Pseudanabaenales</taxon>
        <taxon>Pseudanabaenaceae</taxon>
        <taxon>Pseudanabaena</taxon>
    </lineage>
</organism>
<sequence length="501" mass="55574">MRLPFIPFGIHIKWKFFVIFLLATLTTLLLHLGWIKWLLSVPQPLPQQSAISTGQKNSLERGIYYETSVPITDTANHILANYRIWIPNGVETVRGVIVRQHGCGGDDATDMGLVYANDLHWQALAIKHQLAILGTKYQTVGIYPVDPCDSWAVIDRGSEDAFLKSLNEFGQKSRHPELGEIPWVLWGYSGGADWAVQMSHKYPDRTIALIAMRGGGANISHSGPIKLLASDINPNVLGMPVLYALGAGEAVGTLYFSEGLDLPRQVFSRFRKAGALWGLALEADMGHGSTDTRLIAIPYLDSILTTRLTKDSQKLRQLEASQGWLANPDTHEIAPVSNYKGDPLHATWLPNEETAYKWQEYVSNPNLFEKIRYSICSNKSLVTLLGAPYLPESCYPDRVSPTRKPDAPTDVRVIRIGATEVVLNWDFTPDIENGLPKFRVYRNNTLIATLQGQERDGGDAPIYPHIVLEFRDKAAGENAIYAVSAFNSLGENISQSVSILP</sequence>
<evidence type="ECO:0000313" key="3">
    <source>
        <dbReference type="Proteomes" id="UP001301388"/>
    </source>
</evidence>
<dbReference type="Proteomes" id="UP001301388">
    <property type="component" value="Unassembled WGS sequence"/>
</dbReference>
<dbReference type="EMBL" id="JAYGIE010000080">
    <property type="protein sequence ID" value="MEA5478911.1"/>
    <property type="molecule type" value="Genomic_DNA"/>
</dbReference>
<evidence type="ECO:0008006" key="4">
    <source>
        <dbReference type="Google" id="ProtNLM"/>
    </source>
</evidence>
<keyword evidence="1" id="KW-0812">Transmembrane</keyword>
<protein>
    <recommendedName>
        <fullName evidence="4">Fibronectin type-III domain-containing protein</fullName>
    </recommendedName>
</protein>
<evidence type="ECO:0000313" key="2">
    <source>
        <dbReference type="EMBL" id="MEA5478911.1"/>
    </source>
</evidence>
<dbReference type="RefSeq" id="WP_323262286.1">
    <property type="nucleotide sequence ID" value="NZ_JAYGIE010000080.1"/>
</dbReference>
<gene>
    <name evidence="2" type="ORF">VB774_14890</name>
</gene>